<comment type="caution">
    <text evidence="8">The sequence shown here is derived from an EMBL/GenBank/DDBJ whole genome shotgun (WGS) entry which is preliminary data.</text>
</comment>
<feature type="compositionally biased region" description="Polar residues" evidence="5">
    <location>
        <begin position="219"/>
        <end position="250"/>
    </location>
</feature>
<dbReference type="InterPro" id="IPR003653">
    <property type="entry name" value="Peptidase_C48_C"/>
</dbReference>
<dbReference type="InterPro" id="IPR006578">
    <property type="entry name" value="MADF-dom"/>
</dbReference>
<evidence type="ECO:0000259" key="7">
    <source>
        <dbReference type="PROSITE" id="PS51029"/>
    </source>
</evidence>
<reference evidence="8" key="1">
    <citation type="submission" date="2021-07" db="EMBL/GenBank/DDBJ databases">
        <authorList>
            <person name="Catto M.A."/>
            <person name="Jacobson A."/>
            <person name="Kennedy G."/>
            <person name="Labadie P."/>
            <person name="Hunt B.G."/>
            <person name="Srinivasan R."/>
        </authorList>
    </citation>
    <scope>NUCLEOTIDE SEQUENCE</scope>
    <source>
        <strain evidence="8">PL_HMW_Pooled</strain>
        <tissue evidence="8">Head</tissue>
    </source>
</reference>
<dbReference type="Pfam" id="PF02902">
    <property type="entry name" value="Peptidase_C48"/>
    <property type="match status" value="1"/>
</dbReference>
<keyword evidence="4" id="KW-0788">Thiol protease</keyword>
<feature type="compositionally biased region" description="Basic residues" evidence="5">
    <location>
        <begin position="251"/>
        <end position="262"/>
    </location>
</feature>
<dbReference type="PROSITE" id="PS50600">
    <property type="entry name" value="ULP_PROTEASE"/>
    <property type="match status" value="1"/>
</dbReference>
<dbReference type="Pfam" id="PF10545">
    <property type="entry name" value="MADF_DNA_bdg"/>
    <property type="match status" value="1"/>
</dbReference>
<dbReference type="PROSITE" id="PS51029">
    <property type="entry name" value="MADF"/>
    <property type="match status" value="1"/>
</dbReference>
<protein>
    <submittedName>
        <fullName evidence="8">Sentrin-specific protease 1</fullName>
    </submittedName>
</protein>
<reference evidence="8" key="2">
    <citation type="journal article" date="2023" name="BMC Genomics">
        <title>Pest status, molecular evolution, and epigenetic factors derived from the genome assembly of Frankliniella fusca, a thysanopteran phytovirus vector.</title>
        <authorList>
            <person name="Catto M.A."/>
            <person name="Labadie P.E."/>
            <person name="Jacobson A.L."/>
            <person name="Kennedy G.G."/>
            <person name="Srinivasan R."/>
            <person name="Hunt B.G."/>
        </authorList>
    </citation>
    <scope>NUCLEOTIDE SEQUENCE</scope>
    <source>
        <strain evidence="8">PL_HMW_Pooled</strain>
    </source>
</reference>
<feature type="compositionally biased region" description="Acidic residues" evidence="5">
    <location>
        <begin position="131"/>
        <end position="164"/>
    </location>
</feature>
<dbReference type="GO" id="GO:0016926">
    <property type="term" value="P:protein desumoylation"/>
    <property type="evidence" value="ECO:0007669"/>
    <property type="project" value="TreeGrafter"/>
</dbReference>
<dbReference type="GO" id="GO:0005634">
    <property type="term" value="C:nucleus"/>
    <property type="evidence" value="ECO:0007669"/>
    <property type="project" value="TreeGrafter"/>
</dbReference>
<evidence type="ECO:0000313" key="9">
    <source>
        <dbReference type="Proteomes" id="UP001219518"/>
    </source>
</evidence>
<keyword evidence="2 8" id="KW-0645">Protease</keyword>
<dbReference type="InterPro" id="IPR038765">
    <property type="entry name" value="Papain-like_cys_pep_sf"/>
</dbReference>
<feature type="region of interest" description="Disordered" evidence="5">
    <location>
        <begin position="1"/>
        <end position="21"/>
    </location>
</feature>
<dbReference type="GO" id="GO:0016929">
    <property type="term" value="F:deSUMOylase activity"/>
    <property type="evidence" value="ECO:0007669"/>
    <property type="project" value="TreeGrafter"/>
</dbReference>
<evidence type="ECO:0000256" key="3">
    <source>
        <dbReference type="ARBA" id="ARBA00022801"/>
    </source>
</evidence>
<evidence type="ECO:0000256" key="1">
    <source>
        <dbReference type="ARBA" id="ARBA00005234"/>
    </source>
</evidence>
<name>A0AAE1I5N7_9NEOP</name>
<evidence type="ECO:0000256" key="2">
    <source>
        <dbReference type="ARBA" id="ARBA00022670"/>
    </source>
</evidence>
<organism evidence="8 9">
    <name type="scientific">Frankliniella fusca</name>
    <dbReference type="NCBI Taxonomy" id="407009"/>
    <lineage>
        <taxon>Eukaryota</taxon>
        <taxon>Metazoa</taxon>
        <taxon>Ecdysozoa</taxon>
        <taxon>Arthropoda</taxon>
        <taxon>Hexapoda</taxon>
        <taxon>Insecta</taxon>
        <taxon>Pterygota</taxon>
        <taxon>Neoptera</taxon>
        <taxon>Paraneoptera</taxon>
        <taxon>Thysanoptera</taxon>
        <taxon>Terebrantia</taxon>
        <taxon>Thripoidea</taxon>
        <taxon>Thripidae</taxon>
        <taxon>Frankliniella</taxon>
    </lineage>
</organism>
<accession>A0AAE1I5N7</accession>
<feature type="domain" description="Ubiquitin-like protease family profile" evidence="6">
    <location>
        <begin position="393"/>
        <end position="544"/>
    </location>
</feature>
<dbReference type="Proteomes" id="UP001219518">
    <property type="component" value="Unassembled WGS sequence"/>
</dbReference>
<dbReference type="SMART" id="SM00595">
    <property type="entry name" value="MADF"/>
    <property type="match status" value="1"/>
</dbReference>
<dbReference type="Gene3D" id="3.40.395.10">
    <property type="entry name" value="Adenoviral Proteinase, Chain A"/>
    <property type="match status" value="1"/>
</dbReference>
<dbReference type="SUPFAM" id="SSF54001">
    <property type="entry name" value="Cysteine proteinases"/>
    <property type="match status" value="1"/>
</dbReference>
<keyword evidence="9" id="KW-1185">Reference proteome</keyword>
<feature type="compositionally biased region" description="Basic and acidic residues" evidence="5">
    <location>
        <begin position="173"/>
        <end position="185"/>
    </location>
</feature>
<dbReference type="GO" id="GO:0006508">
    <property type="term" value="P:proteolysis"/>
    <property type="evidence" value="ECO:0007669"/>
    <property type="project" value="UniProtKB-KW"/>
</dbReference>
<evidence type="ECO:0000256" key="4">
    <source>
        <dbReference type="ARBA" id="ARBA00022807"/>
    </source>
</evidence>
<dbReference type="PANTHER" id="PTHR12606:SF141">
    <property type="entry name" value="GH15225P-RELATED"/>
    <property type="match status" value="1"/>
</dbReference>
<evidence type="ECO:0000259" key="6">
    <source>
        <dbReference type="PROSITE" id="PS50600"/>
    </source>
</evidence>
<feature type="region of interest" description="Disordered" evidence="5">
    <location>
        <begin position="129"/>
        <end position="197"/>
    </location>
</feature>
<feature type="region of interest" description="Disordered" evidence="5">
    <location>
        <begin position="212"/>
        <end position="289"/>
    </location>
</feature>
<proteinExistence type="inferred from homology"/>
<feature type="domain" description="MADF" evidence="7">
    <location>
        <begin position="22"/>
        <end position="116"/>
    </location>
</feature>
<sequence length="576" mass="65811">MVKTRSPSSRKPPKKEYGSPRQVAVLVAHHPCLWDPTHPLYRNLGATEAAWQDISKYFNGTLSAEKCKRDWKLIRQSRANYAKAKEKRCASGSAAQRAGRPFKYEKETSFLDGLKINNDEQLGNLQNIAEESTDDDDDDDDDKDNDDDDDKDDDDDDKDDDDKDDNCSDGSETDFHLTDSEHEMKSQSAMEYSNEMADLSYEEREKFRMEKLNMAFAGSQESDLGSTQNNDIPRSPLKNINRNGQNSQRTPGKHQSKQRNGNRRACGKENRKTMKTRPKSSKPEWNSQGDWFNDEDYEIAVDEGRDVGKAAGKRKSKLQMKMEARDVCKRLEQLQIDRIVCEFWNRVSDALQKPSNKKSQDHMFPTVTAEMKQMINASFDCGEDEVVANYAGYVIRGHDFQTLKPTGWLNDVIIDLYMKFVSSVNKKTKTHAFSCHFVSALFAHGIAGYKADLKTKIDFGTYDNVIVPFCNNDHWSLVFVDVNKKKITAYDSLKRKHHGVLELLKRYFEEVGSWSTGHAEAEDIPRQSNAYDCGVFICMYAKCLAQGENMKFSQEVMPHLRCVLAYEVLTSKLLPL</sequence>
<gene>
    <name evidence="8" type="ORF">KUF71_017496</name>
</gene>
<dbReference type="PANTHER" id="PTHR12606">
    <property type="entry name" value="SENTRIN/SUMO-SPECIFIC PROTEASE"/>
    <property type="match status" value="1"/>
</dbReference>
<dbReference type="AlphaFoldDB" id="A0AAE1I5N7"/>
<keyword evidence="3" id="KW-0378">Hydrolase</keyword>
<evidence type="ECO:0000256" key="5">
    <source>
        <dbReference type="SAM" id="MobiDB-lite"/>
    </source>
</evidence>
<evidence type="ECO:0000313" key="8">
    <source>
        <dbReference type="EMBL" id="KAK3933235.1"/>
    </source>
</evidence>
<comment type="similarity">
    <text evidence="1">Belongs to the peptidase C48 family.</text>
</comment>
<dbReference type="EMBL" id="JAHWGI010001443">
    <property type="protein sequence ID" value="KAK3933235.1"/>
    <property type="molecule type" value="Genomic_DNA"/>
</dbReference>